<evidence type="ECO:0000313" key="3">
    <source>
        <dbReference type="Proteomes" id="UP000465304"/>
    </source>
</evidence>
<evidence type="ECO:0000256" key="1">
    <source>
        <dbReference type="SAM" id="MobiDB-lite"/>
    </source>
</evidence>
<keyword evidence="3" id="KW-1185">Reference proteome</keyword>
<feature type="compositionally biased region" description="Low complexity" evidence="1">
    <location>
        <begin position="13"/>
        <end position="23"/>
    </location>
</feature>
<dbReference type="Proteomes" id="UP000465304">
    <property type="component" value="Unassembled WGS sequence"/>
</dbReference>
<sequence length="107" mass="11447">MSADCDEPDGSDGAAAATPGPTARLMPIPISATPANIPRPGLIGRRPRSQTATSTPQSWKKRTTPQQTSEGSARIVRSARSAKCEILTYLATDTLRRSEKRVADTRL</sequence>
<proteinExistence type="predicted"/>
<gene>
    <name evidence="2" type="ORF">MHIP_44400</name>
</gene>
<organism evidence="2 3">
    <name type="scientific">Mycolicibacterium hippocampi</name>
    <dbReference type="NCBI Taxonomy" id="659824"/>
    <lineage>
        <taxon>Bacteria</taxon>
        <taxon>Bacillati</taxon>
        <taxon>Actinomycetota</taxon>
        <taxon>Actinomycetes</taxon>
        <taxon>Mycobacteriales</taxon>
        <taxon>Mycobacteriaceae</taxon>
        <taxon>Mycolicibacterium</taxon>
    </lineage>
</organism>
<dbReference type="AlphaFoldDB" id="A0A7I9ZT89"/>
<feature type="compositionally biased region" description="Acidic residues" evidence="1">
    <location>
        <begin position="1"/>
        <end position="10"/>
    </location>
</feature>
<feature type="compositionally biased region" description="Polar residues" evidence="1">
    <location>
        <begin position="49"/>
        <end position="71"/>
    </location>
</feature>
<name>A0A7I9ZT89_9MYCO</name>
<reference evidence="2 3" key="1">
    <citation type="journal article" date="2019" name="Emerg. Microbes Infect.">
        <title>Comprehensive subspecies identification of 175 nontuberculous mycobacteria species based on 7547 genomic profiles.</title>
        <authorList>
            <person name="Matsumoto Y."/>
            <person name="Kinjo T."/>
            <person name="Motooka D."/>
            <person name="Nabeya D."/>
            <person name="Jung N."/>
            <person name="Uechi K."/>
            <person name="Horii T."/>
            <person name="Iida T."/>
            <person name="Fujita J."/>
            <person name="Nakamura S."/>
        </authorList>
    </citation>
    <scope>NUCLEOTIDE SEQUENCE [LARGE SCALE GENOMIC DNA]</scope>
    <source>
        <strain evidence="2 3">JCM 30996</strain>
    </source>
</reference>
<comment type="caution">
    <text evidence="2">The sequence shown here is derived from an EMBL/GenBank/DDBJ whole genome shotgun (WGS) entry which is preliminary data.</text>
</comment>
<feature type="region of interest" description="Disordered" evidence="1">
    <location>
        <begin position="1"/>
        <end position="77"/>
    </location>
</feature>
<accession>A0A7I9ZT89</accession>
<protein>
    <submittedName>
        <fullName evidence="2">Uncharacterized protein</fullName>
    </submittedName>
</protein>
<dbReference type="EMBL" id="BLLB01000002">
    <property type="protein sequence ID" value="GFH03957.1"/>
    <property type="molecule type" value="Genomic_DNA"/>
</dbReference>
<evidence type="ECO:0000313" key="2">
    <source>
        <dbReference type="EMBL" id="GFH03957.1"/>
    </source>
</evidence>